<accession>A0ABT8WT40</accession>
<dbReference type="EMBL" id="JAUOEL010000007">
    <property type="protein sequence ID" value="MDO5976355.1"/>
    <property type="molecule type" value="Genomic_DNA"/>
</dbReference>
<dbReference type="Gene3D" id="3.60.60.10">
    <property type="entry name" value="Penicillin V Acylase, Chain A"/>
    <property type="match status" value="1"/>
</dbReference>
<dbReference type="PANTHER" id="PTHR35190">
    <property type="entry name" value="PROTEIN DCD1B"/>
    <property type="match status" value="1"/>
</dbReference>
<dbReference type="InterPro" id="IPR047803">
    <property type="entry name" value="DCD1A/B-like"/>
</dbReference>
<sequence length="584" mass="67066">MFSNIVSTNKQQKTLFKSTESILESFNLDGYEVVKIEKFQGMRGFLANSKQAKNYETGLPKTTYYVEGSTYQMGFLLGRLAPDMVNEMANEYIYNFIPAMINPEMDPRKSRKLCKLIWGFISKMTIKIDKKFPEDIPDLYKQEIQGLVDGSSLSGMKVTFNKLWNLNTAFDFILSYLYTGYGLTDLELYLKEKMPSFETNMLVPPIFCNGFSVFGNATLSGNDHFFGRDFMLSAANVLQNVATMIIYNPTNKFKDKPSVAFISVSAPGFVGSLTAMNNKGIGVGVNTVPAANCNRSRPGLNSIMLVRHCAQFATSAKDGVEMIRKSQRGVPWLYLIADGTNDKAVVVEAGKKEKRIDFFKYPPKKYKDILPKLEFIEANKSKPHQKDGMMERWSDFEYPNAYLNYNRKLFDFKNKKFETTMFSNNGFLDNDFRDLNCPDTYYFAPIRVLQKDVILVTNMYLIPEMRYCMMNKFTVNKIRKPKGVKTARNTYDDIQWRYDILNSQIQKNYGQIDFEKAIEILSFLNPDGEYSSYYAKNPKSIDGKTITIEGTMSVCDLKNKIIKSLFGYFKDPWIQLTLSNYIKN</sequence>
<proteinExistence type="predicted"/>
<evidence type="ECO:0008006" key="3">
    <source>
        <dbReference type="Google" id="ProtNLM"/>
    </source>
</evidence>
<name>A0ABT8WT40_9FLAO</name>
<dbReference type="RefSeq" id="WP_303303639.1">
    <property type="nucleotide sequence ID" value="NZ_BAABDA010000028.1"/>
</dbReference>
<keyword evidence="2" id="KW-1185">Reference proteome</keyword>
<comment type="caution">
    <text evidence="1">The sequence shown here is derived from an EMBL/GenBank/DDBJ whole genome shotgun (WGS) entry which is preliminary data.</text>
</comment>
<reference evidence="1" key="1">
    <citation type="submission" date="2023-07" db="EMBL/GenBank/DDBJ databases">
        <title>Two novel species in the genus Flavivirga.</title>
        <authorList>
            <person name="Kwon K."/>
        </authorList>
    </citation>
    <scope>NUCLEOTIDE SEQUENCE</scope>
    <source>
        <strain evidence="1">KACC 14158</strain>
    </source>
</reference>
<evidence type="ECO:0000313" key="2">
    <source>
        <dbReference type="Proteomes" id="UP001176806"/>
    </source>
</evidence>
<evidence type="ECO:0000313" key="1">
    <source>
        <dbReference type="EMBL" id="MDO5976355.1"/>
    </source>
</evidence>
<protein>
    <recommendedName>
        <fullName evidence="3">Acyl-CoA:6-aminopenicillanic acid acyl transferase</fullName>
    </recommendedName>
</protein>
<dbReference type="Proteomes" id="UP001176806">
    <property type="component" value="Unassembled WGS sequence"/>
</dbReference>
<organism evidence="1 2">
    <name type="scientific">Flavivirga jejuensis</name>
    <dbReference type="NCBI Taxonomy" id="870487"/>
    <lineage>
        <taxon>Bacteria</taxon>
        <taxon>Pseudomonadati</taxon>
        <taxon>Bacteroidota</taxon>
        <taxon>Flavobacteriia</taxon>
        <taxon>Flavobacteriales</taxon>
        <taxon>Flavobacteriaceae</taxon>
        <taxon>Flavivirga</taxon>
    </lineage>
</organism>
<gene>
    <name evidence="1" type="ORF">Q4Q40_19320</name>
</gene>
<dbReference type="PANTHER" id="PTHR35190:SF2">
    <property type="entry name" value="PROTEIN DCD1B"/>
    <property type="match status" value="1"/>
</dbReference>